<feature type="chain" id="PRO_5044631786" evidence="1">
    <location>
        <begin position="21"/>
        <end position="95"/>
    </location>
</feature>
<dbReference type="GeneID" id="54419995"/>
<dbReference type="EMBL" id="ML975157">
    <property type="protein sequence ID" value="KAF1812472.1"/>
    <property type="molecule type" value="Genomic_DNA"/>
</dbReference>
<reference evidence="2 4" key="1">
    <citation type="submission" date="2020-01" db="EMBL/GenBank/DDBJ databases">
        <authorList>
            <consortium name="DOE Joint Genome Institute"/>
            <person name="Haridas S."/>
            <person name="Albert R."/>
            <person name="Binder M."/>
            <person name="Bloem J."/>
            <person name="Labutti K."/>
            <person name="Salamov A."/>
            <person name="Andreopoulos B."/>
            <person name="Baker S.E."/>
            <person name="Barry K."/>
            <person name="Bills G."/>
            <person name="Bluhm B.H."/>
            <person name="Cannon C."/>
            <person name="Castanera R."/>
            <person name="Culley D.E."/>
            <person name="Daum C."/>
            <person name="Ezra D."/>
            <person name="Gonzalez J.B."/>
            <person name="Henrissat B."/>
            <person name="Kuo A."/>
            <person name="Liang C."/>
            <person name="Lipzen A."/>
            <person name="Lutzoni F."/>
            <person name="Magnuson J."/>
            <person name="Mondo S."/>
            <person name="Nolan M."/>
            <person name="Ohm R."/>
            <person name="Pangilinan J."/>
            <person name="Park H.-J."/>
            <person name="Ramirez L."/>
            <person name="Alfaro M."/>
            <person name="Sun H."/>
            <person name="Tritt A."/>
            <person name="Yoshinaga Y."/>
            <person name="Zwiers L.-H."/>
            <person name="Turgeon B.G."/>
            <person name="Goodwin S.B."/>
            <person name="Spatafora J.W."/>
            <person name="Crous P.W."/>
            <person name="Grigoriev I.V."/>
        </authorList>
    </citation>
    <scope>NUCLEOTIDE SEQUENCE</scope>
    <source>
        <strain evidence="2 4">CBS 781.70</strain>
    </source>
</reference>
<gene>
    <name evidence="2 4" type="ORF">P152DRAFT_458312</name>
</gene>
<evidence type="ECO:0000256" key="1">
    <source>
        <dbReference type="SAM" id="SignalP"/>
    </source>
</evidence>
<keyword evidence="3" id="KW-1185">Reference proteome</keyword>
<sequence length="95" mass="10549">MSFCLVLLQILTATTRPLISSDPLISAPHLLIWLVLDVNSGLFGILEIPSPSTVGNIVQPRCQRDLLPIHFPYMKSSKVNIQSKSRLIRVSTSNH</sequence>
<dbReference type="Proteomes" id="UP000504638">
    <property type="component" value="Unplaced"/>
</dbReference>
<feature type="signal peptide" evidence="1">
    <location>
        <begin position="1"/>
        <end position="20"/>
    </location>
</feature>
<protein>
    <submittedName>
        <fullName evidence="2 4">Uncharacterized protein</fullName>
    </submittedName>
</protein>
<keyword evidence="1" id="KW-0732">Signal</keyword>
<evidence type="ECO:0000313" key="4">
    <source>
        <dbReference type="RefSeq" id="XP_033534103.1"/>
    </source>
</evidence>
<name>A0A6G1G3A7_9PEZI</name>
<dbReference type="AlphaFoldDB" id="A0A6G1G3A7"/>
<dbReference type="RefSeq" id="XP_033534103.1">
    <property type="nucleotide sequence ID" value="XM_033679425.1"/>
</dbReference>
<evidence type="ECO:0000313" key="3">
    <source>
        <dbReference type="Proteomes" id="UP000504638"/>
    </source>
</evidence>
<reference evidence="4" key="2">
    <citation type="submission" date="2020-04" db="EMBL/GenBank/DDBJ databases">
        <authorList>
            <consortium name="NCBI Genome Project"/>
        </authorList>
    </citation>
    <scope>NUCLEOTIDE SEQUENCE</scope>
    <source>
        <strain evidence="4">CBS 781.70</strain>
    </source>
</reference>
<accession>A0A6G1G3A7</accession>
<evidence type="ECO:0000313" key="2">
    <source>
        <dbReference type="EMBL" id="KAF1812472.1"/>
    </source>
</evidence>
<organism evidence="2">
    <name type="scientific">Eremomyces bilateralis CBS 781.70</name>
    <dbReference type="NCBI Taxonomy" id="1392243"/>
    <lineage>
        <taxon>Eukaryota</taxon>
        <taxon>Fungi</taxon>
        <taxon>Dikarya</taxon>
        <taxon>Ascomycota</taxon>
        <taxon>Pezizomycotina</taxon>
        <taxon>Dothideomycetes</taxon>
        <taxon>Dothideomycetes incertae sedis</taxon>
        <taxon>Eremomycetales</taxon>
        <taxon>Eremomycetaceae</taxon>
        <taxon>Eremomyces</taxon>
    </lineage>
</organism>
<proteinExistence type="predicted"/>
<reference evidence="4" key="3">
    <citation type="submission" date="2025-04" db="UniProtKB">
        <authorList>
            <consortium name="RefSeq"/>
        </authorList>
    </citation>
    <scope>IDENTIFICATION</scope>
    <source>
        <strain evidence="4">CBS 781.70</strain>
    </source>
</reference>